<feature type="transmembrane region" description="Helical" evidence="2">
    <location>
        <begin position="612"/>
        <end position="634"/>
    </location>
</feature>
<keyword evidence="2" id="KW-0472">Membrane</keyword>
<dbReference type="Gene3D" id="3.10.620.30">
    <property type="match status" value="1"/>
</dbReference>
<evidence type="ECO:0000313" key="4">
    <source>
        <dbReference type="EMBL" id="MFC6238735.1"/>
    </source>
</evidence>
<dbReference type="Pfam" id="PF01841">
    <property type="entry name" value="Transglut_core"/>
    <property type="match status" value="1"/>
</dbReference>
<feature type="region of interest" description="Disordered" evidence="1">
    <location>
        <begin position="551"/>
        <end position="584"/>
    </location>
</feature>
<accession>A0ABW1T3W8</accession>
<dbReference type="Pfam" id="PF13559">
    <property type="entry name" value="DUF4129"/>
    <property type="match status" value="1"/>
</dbReference>
<dbReference type="InterPro" id="IPR025403">
    <property type="entry name" value="TgpA-like_C"/>
</dbReference>
<dbReference type="InterPro" id="IPR038765">
    <property type="entry name" value="Papain-like_cys_pep_sf"/>
</dbReference>
<dbReference type="InterPro" id="IPR021878">
    <property type="entry name" value="TgpA_N"/>
</dbReference>
<dbReference type="RefSeq" id="WP_386767205.1">
    <property type="nucleotide sequence ID" value="NZ_JBHSTI010000008.1"/>
</dbReference>
<gene>
    <name evidence="4" type="ORF">ACFQGU_12675</name>
</gene>
<dbReference type="InterPro" id="IPR052901">
    <property type="entry name" value="Bact_TGase-like"/>
</dbReference>
<comment type="caution">
    <text evidence="4">The sequence shown here is derived from an EMBL/GenBank/DDBJ whole genome shotgun (WGS) entry which is preliminary data.</text>
</comment>
<reference evidence="5" key="1">
    <citation type="journal article" date="2019" name="Int. J. Syst. Evol. Microbiol.">
        <title>The Global Catalogue of Microorganisms (GCM) 10K type strain sequencing project: providing services to taxonomists for standard genome sequencing and annotation.</title>
        <authorList>
            <consortium name="The Broad Institute Genomics Platform"/>
            <consortium name="The Broad Institute Genome Sequencing Center for Infectious Disease"/>
            <person name="Wu L."/>
            <person name="Ma J."/>
        </authorList>
    </citation>
    <scope>NUCLEOTIDE SEQUENCE [LARGE SCALE GENOMIC DNA]</scope>
    <source>
        <strain evidence="5">CGMCC 4.7317</strain>
    </source>
</reference>
<feature type="transmembrane region" description="Helical" evidence="2">
    <location>
        <begin position="54"/>
        <end position="73"/>
    </location>
</feature>
<dbReference type="SUPFAM" id="SSF54001">
    <property type="entry name" value="Cysteine proteinases"/>
    <property type="match status" value="1"/>
</dbReference>
<evidence type="ECO:0000313" key="5">
    <source>
        <dbReference type="Proteomes" id="UP001596138"/>
    </source>
</evidence>
<dbReference type="SMART" id="SM00460">
    <property type="entry name" value="TGc"/>
    <property type="match status" value="1"/>
</dbReference>
<evidence type="ECO:0000259" key="3">
    <source>
        <dbReference type="SMART" id="SM00460"/>
    </source>
</evidence>
<keyword evidence="2" id="KW-1133">Transmembrane helix</keyword>
<dbReference type="PANTHER" id="PTHR42736">
    <property type="entry name" value="PROTEIN-GLUTAMINE GAMMA-GLUTAMYLTRANSFERASE"/>
    <property type="match status" value="1"/>
</dbReference>
<proteinExistence type="predicted"/>
<dbReference type="Pfam" id="PF11992">
    <property type="entry name" value="TgpA_N"/>
    <property type="match status" value="1"/>
</dbReference>
<evidence type="ECO:0000256" key="1">
    <source>
        <dbReference type="SAM" id="MobiDB-lite"/>
    </source>
</evidence>
<organism evidence="4 5">
    <name type="scientific">Longivirga aurantiaca</name>
    <dbReference type="NCBI Taxonomy" id="1837743"/>
    <lineage>
        <taxon>Bacteria</taxon>
        <taxon>Bacillati</taxon>
        <taxon>Actinomycetota</taxon>
        <taxon>Actinomycetes</taxon>
        <taxon>Sporichthyales</taxon>
        <taxon>Sporichthyaceae</taxon>
        <taxon>Longivirga</taxon>
    </lineage>
</organism>
<feature type="domain" description="Transglutaminase-like" evidence="3">
    <location>
        <begin position="475"/>
        <end position="547"/>
    </location>
</feature>
<name>A0ABW1T3W8_9ACTN</name>
<dbReference type="PANTHER" id="PTHR42736:SF1">
    <property type="entry name" value="PROTEIN-GLUTAMINE GAMMA-GLUTAMYLTRANSFERASE"/>
    <property type="match status" value="1"/>
</dbReference>
<sequence length="756" mass="79668">MLLPTIAVWVAVMLSALCLGSLYVESGWIGATMLTVTAVVAAGGLATWLRVPMVLVPVLCALAMFSALTLRFVTDAPWGFVPSPYALGELRDLLAVGTTDISRFAPPVPVTEGLTAVTALGIGSVALVVFVLQVVLRLPAVAGLPLVALYVVPSAVLTVGAPWWAFVCVGAGWLLLLVADERLTLISWGKLLKRSDGLGGSVALSGLSSAAFRLGAVAVALALVLPVVIPGLTDAVMGRSVTGGGEGEGGGEGGDPASIGLDPIVGLQRNLLNNPDVTVLTYRTTDRTPGYLRAVVLENFDGDSWKPRAFSPDAGATPLADGVYSLDGLPAEVPRQEYRYDLAADKLDSRFLPLPEEPLTVGLDGDWFVDQATSTVFGADESTTTAGRSWGVDAVEVSPTPEQLRAAAPLTGLERAAVQGSVEIPDSLAETARQLTADSATDFDSARALEQWFQREFTYSTNVQSDSSASYLEQFLRDKTGYCEQFSATMALMATSLGIRSRVVVGYTSGTAVAGDEGAWRVSGKNAHAWPELYFTGLGWVRFEPTPATGGAGITTPPYTGPAADNPTPTPSGSASSRPAGNRAEQDLADIRGDKGLVVDLPSSASGLPADWWRAWVFGGLVVLALLAALIPAARRVLRRRRRLGAEADAEAAWSELRDSAIDVGAEWSDSRTPRQAVAALVDDQRLSGAAADAATRLGRAVERARYAPTPPDLTLVTDDVTTVRSAMLHRLDRRRRARATLAPASLRASREDVRV</sequence>
<feature type="transmembrane region" description="Helical" evidence="2">
    <location>
        <begin position="139"/>
        <end position="157"/>
    </location>
</feature>
<keyword evidence="2" id="KW-0812">Transmembrane</keyword>
<dbReference type="Proteomes" id="UP001596138">
    <property type="component" value="Unassembled WGS sequence"/>
</dbReference>
<feature type="transmembrane region" description="Helical" evidence="2">
    <location>
        <begin position="28"/>
        <end position="49"/>
    </location>
</feature>
<feature type="transmembrane region" description="Helical" evidence="2">
    <location>
        <begin position="113"/>
        <end position="132"/>
    </location>
</feature>
<dbReference type="InterPro" id="IPR002931">
    <property type="entry name" value="Transglutaminase-like"/>
</dbReference>
<dbReference type="EMBL" id="JBHSTI010000008">
    <property type="protein sequence ID" value="MFC6238735.1"/>
    <property type="molecule type" value="Genomic_DNA"/>
</dbReference>
<evidence type="ECO:0000256" key="2">
    <source>
        <dbReference type="SAM" id="Phobius"/>
    </source>
</evidence>
<keyword evidence="5" id="KW-1185">Reference proteome</keyword>
<protein>
    <submittedName>
        <fullName evidence="4">DUF3488 and DUF4129 domain-containing transglutaminase family protein</fullName>
    </submittedName>
</protein>
<feature type="compositionally biased region" description="Low complexity" evidence="1">
    <location>
        <begin position="551"/>
        <end position="564"/>
    </location>
</feature>